<dbReference type="OrthoDB" id="6370328at2759"/>
<keyword evidence="4" id="KW-1185">Reference proteome</keyword>
<organism evidence="4 5">
    <name type="scientific">Drosophila albomicans</name>
    <name type="common">Fruit fly</name>
    <dbReference type="NCBI Taxonomy" id="7291"/>
    <lineage>
        <taxon>Eukaryota</taxon>
        <taxon>Metazoa</taxon>
        <taxon>Ecdysozoa</taxon>
        <taxon>Arthropoda</taxon>
        <taxon>Hexapoda</taxon>
        <taxon>Insecta</taxon>
        <taxon>Pterygota</taxon>
        <taxon>Neoptera</taxon>
        <taxon>Endopterygota</taxon>
        <taxon>Diptera</taxon>
        <taxon>Brachycera</taxon>
        <taxon>Muscomorpha</taxon>
        <taxon>Ephydroidea</taxon>
        <taxon>Drosophilidae</taxon>
        <taxon>Drosophila</taxon>
    </lineage>
</organism>
<feature type="compositionally biased region" description="Low complexity" evidence="1">
    <location>
        <begin position="34"/>
        <end position="50"/>
    </location>
</feature>
<feature type="compositionally biased region" description="Acidic residues" evidence="1">
    <location>
        <begin position="220"/>
        <end position="244"/>
    </location>
</feature>
<gene>
    <name evidence="5" type="primary">LOC117564629</name>
</gene>
<name>A0A6P8WJC2_DROAB</name>
<evidence type="ECO:0000256" key="2">
    <source>
        <dbReference type="SAM" id="SignalP"/>
    </source>
</evidence>
<accession>A0A6P8WJC2</accession>
<dbReference type="InterPro" id="IPR029034">
    <property type="entry name" value="Cystine-knot_cytokine"/>
</dbReference>
<feature type="compositionally biased region" description="Acidic residues" evidence="1">
    <location>
        <begin position="347"/>
        <end position="360"/>
    </location>
</feature>
<feature type="signal peptide" evidence="2">
    <location>
        <begin position="1"/>
        <end position="23"/>
    </location>
</feature>
<keyword evidence="2" id="KW-0732">Signal</keyword>
<feature type="region of interest" description="Disordered" evidence="1">
    <location>
        <begin position="31"/>
        <end position="50"/>
    </location>
</feature>
<dbReference type="PROSITE" id="PS51257">
    <property type="entry name" value="PROKAR_LIPOPROTEIN"/>
    <property type="match status" value="1"/>
</dbReference>
<dbReference type="PANTHER" id="PTHR21719">
    <property type="entry name" value="FI06402P-RELATED"/>
    <property type="match status" value="1"/>
</dbReference>
<dbReference type="AlphaFoldDB" id="A0A6P8WJC2"/>
<evidence type="ECO:0000259" key="3">
    <source>
        <dbReference type="PROSITE" id="PS50278"/>
    </source>
</evidence>
<dbReference type="Pfam" id="PF00341">
    <property type="entry name" value="PDGF"/>
    <property type="match status" value="1"/>
</dbReference>
<feature type="domain" description="Platelet-derived growth factor (PDGF) family profile" evidence="3">
    <location>
        <begin position="493"/>
        <end position="562"/>
    </location>
</feature>
<evidence type="ECO:0000313" key="4">
    <source>
        <dbReference type="Proteomes" id="UP000515160"/>
    </source>
</evidence>
<protein>
    <submittedName>
        <fullName evidence="5">Probable WRKY transcription factor protein 1 isoform X2</fullName>
    </submittedName>
</protein>
<dbReference type="GO" id="GO:0008083">
    <property type="term" value="F:growth factor activity"/>
    <property type="evidence" value="ECO:0007669"/>
    <property type="project" value="InterPro"/>
</dbReference>
<dbReference type="GeneID" id="117564629"/>
<dbReference type="CTD" id="33995"/>
<feature type="region of interest" description="Disordered" evidence="1">
    <location>
        <begin position="212"/>
        <end position="244"/>
    </location>
</feature>
<reference evidence="5" key="1">
    <citation type="submission" date="2025-08" db="UniProtKB">
        <authorList>
            <consortium name="RefSeq"/>
        </authorList>
    </citation>
    <scope>IDENTIFICATION</scope>
    <source>
        <strain evidence="5">15112-1751.03</strain>
        <tissue evidence="5">Whole Adult</tissue>
    </source>
</reference>
<evidence type="ECO:0000256" key="1">
    <source>
        <dbReference type="SAM" id="MobiDB-lite"/>
    </source>
</evidence>
<sequence>MRRGSSMVNFLWLLLVLFSCATAEEHSHRHHEATAAAATATTTTSAPGTLKQQQRLLQLQQAQENGNSNGNGNGNDIGLLDYRHQHPHHHLRHEQHLRAELAGSVGNRQPPSAAKLELEQLAMLPGPGQQHHLRHHNRHHAAWEQRVFPALRHQQQQQQLQQQHRTTIAPATYSRVVTDAPPAHSFSNSSGTRYFDRDGIYAAWMQPRATRAPNWQQLEESYEDGDDDDEYDEDEDEDYDEDADDAATAELAKQMPRYSLFSQKLPSISSNEEDYDAYDQTVDVEVDKNTNNNKHPSVANGHAKAAAKRNVFDWLFKRDKEKVKPQPQSPPVKPSTTEKPKSFLDDNLNDDGDDGDNDEAIDAFSNEQWNKLEHEHKIQHEHYMNKQKHQKEIEALRARNRNTPLIRRGSMRRGGGIDNENANADNNYSHNYIPGKLTELKNKQLGNPKAVSNSRRGHNPDSELAEKHYRTVMEEAMCHEPQMRCMRVERDPSKIYRPHCTKLFRCSEDSGCCRSRSEICAPKEYHEVELTFYVSTVGSRKSTTEKLSFVNHTKCHCIERTNFYNGALSNVGEMQQAAILNCNCPKLFEKIIQNDGKCRCDCTSSSNHCAYLKTGIEHFSMKDRKCIHQGICKAPTCQYGNYMEKHGRCPNENEQSNYNAHNLS</sequence>
<feature type="region of interest" description="Disordered" evidence="1">
    <location>
        <begin position="319"/>
        <end position="360"/>
    </location>
</feature>
<dbReference type="SUPFAM" id="SSF57501">
    <property type="entry name" value="Cystine-knot cytokines"/>
    <property type="match status" value="1"/>
</dbReference>
<dbReference type="PANTHER" id="PTHR21719:SF1">
    <property type="entry name" value="FI06402P-RELATED"/>
    <property type="match status" value="1"/>
</dbReference>
<feature type="chain" id="PRO_5027991731" evidence="2">
    <location>
        <begin position="24"/>
        <end position="664"/>
    </location>
</feature>
<dbReference type="RefSeq" id="XP_034099378.1">
    <property type="nucleotide sequence ID" value="XM_034243487.2"/>
</dbReference>
<dbReference type="GO" id="GO:0035099">
    <property type="term" value="P:hemocyte migration"/>
    <property type="evidence" value="ECO:0007669"/>
    <property type="project" value="TreeGrafter"/>
</dbReference>
<proteinExistence type="predicted"/>
<dbReference type="InterPro" id="IPR000072">
    <property type="entry name" value="PDGF/VEGF_dom"/>
</dbReference>
<dbReference type="GO" id="GO:0016020">
    <property type="term" value="C:membrane"/>
    <property type="evidence" value="ECO:0007669"/>
    <property type="project" value="InterPro"/>
</dbReference>
<dbReference type="Gene3D" id="2.10.90.10">
    <property type="entry name" value="Cystine-knot cytokines"/>
    <property type="match status" value="1"/>
</dbReference>
<dbReference type="PROSITE" id="PS50278">
    <property type="entry name" value="PDGF_2"/>
    <property type="match status" value="1"/>
</dbReference>
<evidence type="ECO:0000313" key="5">
    <source>
        <dbReference type="RefSeq" id="XP_034099378.1"/>
    </source>
</evidence>
<dbReference type="Proteomes" id="UP000515160">
    <property type="component" value="Chromosome 2L"/>
</dbReference>